<dbReference type="InterPro" id="IPR036415">
    <property type="entry name" value="Lamin_tail_dom_sf"/>
</dbReference>
<dbReference type="Pfam" id="PF03372">
    <property type="entry name" value="Exo_endo_phos"/>
    <property type="match status" value="1"/>
</dbReference>
<dbReference type="GO" id="GO:0009166">
    <property type="term" value="P:nucleotide catabolic process"/>
    <property type="evidence" value="ECO:0007669"/>
    <property type="project" value="InterPro"/>
</dbReference>
<dbReference type="InterPro" id="IPR036691">
    <property type="entry name" value="Endo/exonu/phosph_ase_sf"/>
</dbReference>
<dbReference type="InterPro" id="IPR047971">
    <property type="entry name" value="ExeM-like"/>
</dbReference>
<dbReference type="InterPro" id="IPR005135">
    <property type="entry name" value="Endo/exonuclease/phosphatase"/>
</dbReference>
<dbReference type="GO" id="GO:0004553">
    <property type="term" value="F:hydrolase activity, hydrolyzing O-glycosyl compounds"/>
    <property type="evidence" value="ECO:0007669"/>
    <property type="project" value="InterPro"/>
</dbReference>
<organism evidence="5 6">
    <name type="scientific">Xylanimonas oleitrophica</name>
    <dbReference type="NCBI Taxonomy" id="2607479"/>
    <lineage>
        <taxon>Bacteria</taxon>
        <taxon>Bacillati</taxon>
        <taxon>Actinomycetota</taxon>
        <taxon>Actinomycetes</taxon>
        <taxon>Micrococcales</taxon>
        <taxon>Promicromonosporaceae</taxon>
        <taxon>Xylanimonas</taxon>
    </lineage>
</organism>
<dbReference type="Gene3D" id="3.90.780.10">
    <property type="entry name" value="5'-Nucleotidase, C-terminal domain"/>
    <property type="match status" value="1"/>
</dbReference>
<reference evidence="5 6" key="1">
    <citation type="submission" date="2018-06" db="EMBL/GenBank/DDBJ databases">
        <title>Whole genome sequencing of a novel hydrocarbon degrading bacterial strain, PW21 isolated from oil contaminated produced water sample.</title>
        <authorList>
            <person name="Nagkirti P."/>
            <person name="Shaikh A."/>
            <person name="Gowdaman V."/>
            <person name="Engineer A.E."/>
            <person name="Dagar S."/>
            <person name="Dhakephalkar P.K."/>
        </authorList>
    </citation>
    <scope>NUCLEOTIDE SEQUENCE [LARGE SCALE GENOMIC DNA]</scope>
    <source>
        <strain evidence="5 6">PW21</strain>
    </source>
</reference>
<feature type="region of interest" description="Disordered" evidence="3">
    <location>
        <begin position="1"/>
        <end position="34"/>
    </location>
</feature>
<dbReference type="InterPro" id="IPR036573">
    <property type="entry name" value="CBM_sf_5/12"/>
</dbReference>
<dbReference type="SUPFAM" id="SSF51055">
    <property type="entry name" value="Carbohydrate binding domain"/>
    <property type="match status" value="2"/>
</dbReference>
<dbReference type="InterPro" id="IPR008334">
    <property type="entry name" value="5'-Nucleotdase_C"/>
</dbReference>
<feature type="compositionally biased region" description="Low complexity" evidence="3">
    <location>
        <begin position="210"/>
        <end position="223"/>
    </location>
</feature>
<feature type="region of interest" description="Disordered" evidence="3">
    <location>
        <begin position="208"/>
        <end position="277"/>
    </location>
</feature>
<dbReference type="Pfam" id="PF00932">
    <property type="entry name" value="LTD"/>
    <property type="match status" value="1"/>
</dbReference>
<dbReference type="SMART" id="SM00495">
    <property type="entry name" value="ChtBD3"/>
    <property type="match status" value="2"/>
</dbReference>
<evidence type="ECO:0000259" key="4">
    <source>
        <dbReference type="PROSITE" id="PS51841"/>
    </source>
</evidence>
<dbReference type="InterPro" id="IPR029052">
    <property type="entry name" value="Metallo-depent_PP-like"/>
</dbReference>
<gene>
    <name evidence="5" type="ORF">DNL40_08595</name>
</gene>
<dbReference type="Proteomes" id="UP000248783">
    <property type="component" value="Unassembled WGS sequence"/>
</dbReference>
<dbReference type="PANTHER" id="PTHR42834:SF1">
    <property type="entry name" value="ENDONUCLEASE_EXONUCLEASE_PHOSPHATASE FAMILY PROTEIN (AFU_ORTHOLOGUE AFUA_3G09210)"/>
    <property type="match status" value="1"/>
</dbReference>
<dbReference type="InterPro" id="IPR036907">
    <property type="entry name" value="5'-Nucleotdase_C_sf"/>
</dbReference>
<dbReference type="SUPFAM" id="SSF56219">
    <property type="entry name" value="DNase I-like"/>
    <property type="match status" value="1"/>
</dbReference>
<dbReference type="PANTHER" id="PTHR42834">
    <property type="entry name" value="ENDONUCLEASE/EXONUCLEASE/PHOSPHATASE FAMILY PROTEIN (AFU_ORTHOLOGUE AFUA_3G09210)"/>
    <property type="match status" value="1"/>
</dbReference>
<dbReference type="GO" id="GO:0005576">
    <property type="term" value="C:extracellular region"/>
    <property type="evidence" value="ECO:0007669"/>
    <property type="project" value="InterPro"/>
</dbReference>
<evidence type="ECO:0000256" key="2">
    <source>
        <dbReference type="ARBA" id="ARBA00022801"/>
    </source>
</evidence>
<dbReference type="Pfam" id="PF02872">
    <property type="entry name" value="5_nucleotid_C"/>
    <property type="match status" value="1"/>
</dbReference>
<dbReference type="InterPro" id="IPR003610">
    <property type="entry name" value="CBM5/12"/>
</dbReference>
<keyword evidence="6" id="KW-1185">Reference proteome</keyword>
<protein>
    <submittedName>
        <fullName evidence="5">Multifunctional nuclease/2',3'-cyclic-nucleotide 2'-phosphodiesterase/5'-nucleotidase/3'-nucleotidase</fullName>
    </submittedName>
</protein>
<sequence length="1729" mass="178224">MPSRDTPFISGSCGPGSVRAQTRDSHRGASVTLAEPHARRRRGVVATLLSAALAVPASIGLAVPAAAAPDGSGLVINEAYLSGGSANAPYRNKFVELYNPTDAAIELSGMSLQYRSATSTGAFGGVVALDGSVAPGGYYLVAGGSNGTTGQPLPTPDQSSGSLNPSGTTGTIALVRATSAVALPAGGGVNSDPRVVDLLGYGTSNTFETSVAPAPSANNVPASINRTDAVDTDDNGADFRVLQTVTPQTSTGGGQPDPEPTPEPTAEPTAPAEPGQDSHTIAEIQGTGAVSPLVGRTVTTTGVVTAAYPTGGLAGYTIQTPGTGGTTDATPGASDALFVYSPSTAGRVSVGDTVQVTGAVSEYYGLTQITVSSTAGLRVLPAGEPVTPLETAWPATDAEREALESMLVAPQGPFTVSNTYSTNQYGEVGLAAGEGPLVQGTEAGRPGSAEKAAVEADNAARGVVLDDGASVNFLTSANSSMTPSYVSLENPVRVGAPVTFTAPVIVDFRNDTWKLNPTGPLTAGTASPVTFENTRTRAPEPVGGDLKVGVFNVLNYFTTLGADWPGATSYKDRQGNPVTVNNAPNNGPRGAWDAASLARQQAKIVAAINDLDADVVGLLEIENSAALGEEADEALATLVDALNADAGSDVWAYVPSSADLPAASSQDVITNALIYKPAVVERVGDSRALGDQSRNGQAFANAREPIGQSFAPVEGGEPFFVAVNHFKSKGSAGPWPGDADKGDGQGSSNESRVRQATALRDWVATVTEPGEAVALVGDFNAYTHEDPMHVLYDAGYTDAATTFAPGKYSYSFSGLSGSLDHVLLNEAALARTTGADVWEINAEESIALEYSRYNYHGTLFYEDGPYRSSDHNPVVVGLTAGEDAGEPGPVRLDILNINDFHGRIDGNTVAFAGTVEELRAENPEGTLFVSAGDNIGASLFASAVADDQPTIDVLNALGMDASAVGNHEFDQGFEDLAGRVTDESDFPILGANVYLKGTTTAALPEYEVVSVQGVDVGFVGVVTPETPTLVSPAGVADLDFGDQVEAINRVTAQLKDGDPSNGEADVVIALVHDGASAGTPDGATLEEEVAAGGPFAELVTETDARVAAILTGHTHKQYAWDAPVPGVEGKTRPIVQTGNYGEFLGRTTLTVDPATGEVTDHESRNVARTTTATDVLVGTYPRVAEVKTIVDAALAHADEIGSQPVSEVTADITTAFAGGSYVDGVWTGGSRDDRASESTLGNLVGNALRDSLAAPERGGAQIGIVNPGGLRADLRVGEDGVITYAEANAVLPFVNNVWSLTVTGAQLEQILEEQWQTNADGTRPSRPYLALGLSDNVTWVARTADGNATPGDNVLAVYVDGQLVQPDDTFRVSTFSFLATGGDNFRTFAQATDVRDSGLVDRDAWIAYLRDNAPLSPSFARTRVVAGALPGTVRAGEQASAELSGLDLTSLGSPRNTTATVALVPADDTAAEGVSLGDVAVSNGTATIAATVPATTAAGQYALKVTASPSGTTALLPLTVEAAPAPPAGVTLTGLSARAQCVDGRAAVAVYAVNGEQVPVDIRLTTPYGDKKLEKVAPGKAAYAIFTTGAVAVPAGTAQVAGYYWDGVGHHQVYTVEYAAVECTPPVPAYSPTTIYTGGEKVTYQGKVYQAQWWTQGAAPGASPWGSWMEVGAEVKTSTGTFLRWTDSWVYTGGETVVHDGHLWKARWWTRNQAPGAELWGPWQDLGKI</sequence>
<comment type="caution">
    <text evidence="5">The sequence shown here is derived from an EMBL/GenBank/DDBJ whole genome shotgun (WGS) entry which is preliminary data.</text>
</comment>
<dbReference type="NCBIfam" id="NF033681">
    <property type="entry name" value="ExeM_NucH_DNase"/>
    <property type="match status" value="1"/>
</dbReference>
<name>A0A2W5WSB9_9MICO</name>
<dbReference type="InterPro" id="IPR001322">
    <property type="entry name" value="Lamin_tail_dom"/>
</dbReference>
<evidence type="ECO:0000313" key="6">
    <source>
        <dbReference type="Proteomes" id="UP000248783"/>
    </source>
</evidence>
<feature type="domain" description="LTD" evidence="4">
    <location>
        <begin position="63"/>
        <end position="203"/>
    </location>
</feature>
<keyword evidence="2" id="KW-0378">Hydrolase</keyword>
<dbReference type="CDD" id="cd12215">
    <property type="entry name" value="ChiC_BD"/>
    <property type="match status" value="2"/>
</dbReference>
<dbReference type="Pfam" id="PF00149">
    <property type="entry name" value="Metallophos"/>
    <property type="match status" value="1"/>
</dbReference>
<evidence type="ECO:0000256" key="1">
    <source>
        <dbReference type="ARBA" id="ARBA00022729"/>
    </source>
</evidence>
<dbReference type="Gene3D" id="3.60.10.10">
    <property type="entry name" value="Endonuclease/exonuclease/phosphatase"/>
    <property type="match status" value="1"/>
</dbReference>
<feature type="region of interest" description="Disordered" evidence="3">
    <location>
        <begin position="731"/>
        <end position="752"/>
    </location>
</feature>
<accession>A0A2W5WSB9</accession>
<dbReference type="SUPFAM" id="SSF56300">
    <property type="entry name" value="Metallo-dependent phosphatases"/>
    <property type="match status" value="1"/>
</dbReference>
<dbReference type="Gene3D" id="3.60.21.10">
    <property type="match status" value="1"/>
</dbReference>
<dbReference type="SUPFAM" id="SSF55816">
    <property type="entry name" value="5'-nucleotidase (syn. UDP-sugar hydrolase), C-terminal domain"/>
    <property type="match status" value="1"/>
</dbReference>
<dbReference type="Gene3D" id="2.10.10.20">
    <property type="entry name" value="Carbohydrate-binding module superfamily 5/12"/>
    <property type="match status" value="2"/>
</dbReference>
<dbReference type="CDD" id="cd10283">
    <property type="entry name" value="MnuA_DNase1-like"/>
    <property type="match status" value="1"/>
</dbReference>
<evidence type="ECO:0000313" key="5">
    <source>
        <dbReference type="EMBL" id="PZR53543.1"/>
    </source>
</evidence>
<dbReference type="SUPFAM" id="SSF74853">
    <property type="entry name" value="Lamin A/C globular tail domain"/>
    <property type="match status" value="1"/>
</dbReference>
<dbReference type="InterPro" id="IPR004843">
    <property type="entry name" value="Calcineurin-like_PHP"/>
</dbReference>
<proteinExistence type="predicted"/>
<dbReference type="PROSITE" id="PS51841">
    <property type="entry name" value="LTD"/>
    <property type="match status" value="1"/>
</dbReference>
<dbReference type="Pfam" id="PF02839">
    <property type="entry name" value="CBM_5_12"/>
    <property type="match status" value="1"/>
</dbReference>
<dbReference type="GO" id="GO:0005975">
    <property type="term" value="P:carbohydrate metabolic process"/>
    <property type="evidence" value="ECO:0007669"/>
    <property type="project" value="InterPro"/>
</dbReference>
<evidence type="ECO:0000256" key="3">
    <source>
        <dbReference type="SAM" id="MobiDB-lite"/>
    </source>
</evidence>
<keyword evidence="1" id="KW-0732">Signal</keyword>
<dbReference type="EMBL" id="QKWH01000004">
    <property type="protein sequence ID" value="PZR53543.1"/>
    <property type="molecule type" value="Genomic_DNA"/>
</dbReference>
<dbReference type="CDD" id="cd04486">
    <property type="entry name" value="YhcR_OBF_like"/>
    <property type="match status" value="1"/>
</dbReference>
<dbReference type="GO" id="GO:0030246">
    <property type="term" value="F:carbohydrate binding"/>
    <property type="evidence" value="ECO:0007669"/>
    <property type="project" value="InterPro"/>
</dbReference>
<dbReference type="PRINTS" id="PR01607">
    <property type="entry name" value="APYRASEFAMLY"/>
</dbReference>
<dbReference type="InterPro" id="IPR006179">
    <property type="entry name" value="5_nucleotidase/apyrase"/>
</dbReference>